<keyword evidence="3" id="KW-0805">Transcription regulation</keyword>
<comment type="caution">
    <text evidence="9">The sequence shown here is derived from an EMBL/GenBank/DDBJ whole genome shotgun (WGS) entry which is preliminary data.</text>
</comment>
<evidence type="ECO:0000313" key="9">
    <source>
        <dbReference type="EMBL" id="PSS24050.1"/>
    </source>
</evidence>
<comment type="similarity">
    <text evidence="2">Belongs to the bZIP family.</text>
</comment>
<evidence type="ECO:0000256" key="2">
    <source>
        <dbReference type="ARBA" id="ARBA00007163"/>
    </source>
</evidence>
<reference evidence="10" key="2">
    <citation type="journal article" date="2018" name="BMC Genomics">
        <title>A manually annotated Actinidia chinensis var. chinensis (kiwifruit) genome highlights the challenges associated with draft genomes and gene prediction in plants.</title>
        <authorList>
            <person name="Pilkington S.M."/>
            <person name="Crowhurst R."/>
            <person name="Hilario E."/>
            <person name="Nardozza S."/>
            <person name="Fraser L."/>
            <person name="Peng Y."/>
            <person name="Gunaseelan K."/>
            <person name="Simpson R."/>
            <person name="Tahir J."/>
            <person name="Deroles S.C."/>
            <person name="Templeton K."/>
            <person name="Luo Z."/>
            <person name="Davy M."/>
            <person name="Cheng C."/>
            <person name="McNeilage M."/>
            <person name="Scaglione D."/>
            <person name="Liu Y."/>
            <person name="Zhang Q."/>
            <person name="Datson P."/>
            <person name="De Silva N."/>
            <person name="Gardiner S.E."/>
            <person name="Bassett H."/>
            <person name="Chagne D."/>
            <person name="McCallum J."/>
            <person name="Dzierzon H."/>
            <person name="Deng C."/>
            <person name="Wang Y.Y."/>
            <person name="Barron L."/>
            <person name="Manako K."/>
            <person name="Bowen J."/>
            <person name="Foster T.M."/>
            <person name="Erridge Z.A."/>
            <person name="Tiffin H."/>
            <person name="Waite C.N."/>
            <person name="Davies K.M."/>
            <person name="Grierson E.P."/>
            <person name="Laing W.A."/>
            <person name="Kirk R."/>
            <person name="Chen X."/>
            <person name="Wood M."/>
            <person name="Montefiori M."/>
            <person name="Brummell D.A."/>
            <person name="Schwinn K.E."/>
            <person name="Catanach A."/>
            <person name="Fullerton C."/>
            <person name="Li D."/>
            <person name="Meiyalaghan S."/>
            <person name="Nieuwenhuizen N."/>
            <person name="Read N."/>
            <person name="Prakash R."/>
            <person name="Hunter D."/>
            <person name="Zhang H."/>
            <person name="McKenzie M."/>
            <person name="Knabel M."/>
            <person name="Harris A."/>
            <person name="Allan A.C."/>
            <person name="Gleave A."/>
            <person name="Chen A."/>
            <person name="Janssen B.J."/>
            <person name="Plunkett B."/>
            <person name="Ampomah-Dwamena C."/>
            <person name="Voogd C."/>
            <person name="Leif D."/>
            <person name="Lafferty D."/>
            <person name="Souleyre E.J.F."/>
            <person name="Varkonyi-Gasic E."/>
            <person name="Gambi F."/>
            <person name="Hanley J."/>
            <person name="Yao J.L."/>
            <person name="Cheung J."/>
            <person name="David K.M."/>
            <person name="Warren B."/>
            <person name="Marsh K."/>
            <person name="Snowden K.C."/>
            <person name="Lin-Wang K."/>
            <person name="Brian L."/>
            <person name="Martinez-Sanchez M."/>
            <person name="Wang M."/>
            <person name="Ileperuma N."/>
            <person name="Macnee N."/>
            <person name="Campin R."/>
            <person name="McAtee P."/>
            <person name="Drummond R.S.M."/>
            <person name="Espley R.V."/>
            <person name="Ireland H.S."/>
            <person name="Wu R."/>
            <person name="Atkinson R.G."/>
            <person name="Karunairetnam S."/>
            <person name="Bulley S."/>
            <person name="Chunkath S."/>
            <person name="Hanley Z."/>
            <person name="Storey R."/>
            <person name="Thrimawithana A.H."/>
            <person name="Thomson S."/>
            <person name="David C."/>
            <person name="Testolin R."/>
            <person name="Huang H."/>
            <person name="Hellens R.P."/>
            <person name="Schaffer R.J."/>
        </authorList>
    </citation>
    <scope>NUCLEOTIDE SEQUENCE [LARGE SCALE GENOMIC DNA]</scope>
    <source>
        <strain evidence="10">cv. Red5</strain>
    </source>
</reference>
<evidence type="ECO:0000256" key="3">
    <source>
        <dbReference type="ARBA" id="ARBA00023015"/>
    </source>
</evidence>
<keyword evidence="10" id="KW-1185">Reference proteome</keyword>
<dbReference type="Proteomes" id="UP000241394">
    <property type="component" value="Chromosome LG8"/>
</dbReference>
<dbReference type="Gramene" id="PSS24050">
    <property type="protein sequence ID" value="PSS24050"/>
    <property type="gene ID" value="CEY00_Acc08927"/>
</dbReference>
<dbReference type="OrthoDB" id="664875at2759"/>
<evidence type="ECO:0000256" key="6">
    <source>
        <dbReference type="ARBA" id="ARBA00023242"/>
    </source>
</evidence>
<dbReference type="Pfam" id="PF12498">
    <property type="entry name" value="bZIP_C"/>
    <property type="match status" value="1"/>
</dbReference>
<evidence type="ECO:0000259" key="8">
    <source>
        <dbReference type="Pfam" id="PF12498"/>
    </source>
</evidence>
<dbReference type="STRING" id="1590841.A0A2R6R939"/>
<evidence type="ECO:0000256" key="1">
    <source>
        <dbReference type="ARBA" id="ARBA00004123"/>
    </source>
</evidence>
<keyword evidence="5" id="KW-0804">Transcription</keyword>
<dbReference type="InterPro" id="IPR020983">
    <property type="entry name" value="Basic_leucine-zipper_C"/>
</dbReference>
<dbReference type="EMBL" id="NKQK01000008">
    <property type="protein sequence ID" value="PSS24050.1"/>
    <property type="molecule type" value="Genomic_DNA"/>
</dbReference>
<evidence type="ECO:0000256" key="4">
    <source>
        <dbReference type="ARBA" id="ARBA00023125"/>
    </source>
</evidence>
<dbReference type="PANTHER" id="PTHR46408">
    <property type="entry name" value="BASIC LEUCINE ZIPPER 63"/>
    <property type="match status" value="1"/>
</dbReference>
<comment type="subcellular location">
    <subcellularLocation>
        <location evidence="1">Nucleus</location>
    </subcellularLocation>
</comment>
<keyword evidence="4" id="KW-0238">DNA-binding</keyword>
<name>A0A2R6R939_ACTCC</name>
<sequence length="109" mass="11659">MSEVSTMDLPSFAGSPSDTSADAAVPVQDGPKQHFYQSPSHIYMSTPDPRIQNDFVDIPLADNTQQNPTTVVGNKMGRTASMQRVAGLENLQKRIRGGANSRGTHGSGE</sequence>
<evidence type="ECO:0000313" key="10">
    <source>
        <dbReference type="Proteomes" id="UP000241394"/>
    </source>
</evidence>
<gene>
    <name evidence="9" type="ORF">CEY00_Acc08927</name>
</gene>
<dbReference type="GO" id="GO:0005634">
    <property type="term" value="C:nucleus"/>
    <property type="evidence" value="ECO:0007669"/>
    <property type="project" value="UniProtKB-SubCell"/>
</dbReference>
<dbReference type="InParanoid" id="A0A2R6R939"/>
<feature type="region of interest" description="Disordered" evidence="7">
    <location>
        <begin position="1"/>
        <end position="49"/>
    </location>
</feature>
<dbReference type="PANTHER" id="PTHR46408:SF10">
    <property type="entry name" value="BASIC LEUCINE ZIPPER 63"/>
    <property type="match status" value="1"/>
</dbReference>
<accession>A0A2R6R939</accession>
<feature type="domain" description="Basic leucine-zipper C-terminal" evidence="8">
    <location>
        <begin position="1"/>
        <end position="99"/>
    </location>
</feature>
<proteinExistence type="inferred from homology"/>
<keyword evidence="6" id="KW-0539">Nucleus</keyword>
<reference evidence="9 10" key="1">
    <citation type="submission" date="2017-07" db="EMBL/GenBank/DDBJ databases">
        <title>An improved, manually edited Actinidia chinensis var. chinensis (kiwifruit) genome highlights the challenges associated with draft genomes and gene prediction in plants.</title>
        <authorList>
            <person name="Pilkington S."/>
            <person name="Crowhurst R."/>
            <person name="Hilario E."/>
            <person name="Nardozza S."/>
            <person name="Fraser L."/>
            <person name="Peng Y."/>
            <person name="Gunaseelan K."/>
            <person name="Simpson R."/>
            <person name="Tahir J."/>
            <person name="Deroles S."/>
            <person name="Templeton K."/>
            <person name="Luo Z."/>
            <person name="Davy M."/>
            <person name="Cheng C."/>
            <person name="Mcneilage M."/>
            <person name="Scaglione D."/>
            <person name="Liu Y."/>
            <person name="Zhang Q."/>
            <person name="Datson P."/>
            <person name="De Silva N."/>
            <person name="Gardiner S."/>
            <person name="Bassett H."/>
            <person name="Chagne D."/>
            <person name="Mccallum J."/>
            <person name="Dzierzon H."/>
            <person name="Deng C."/>
            <person name="Wang Y.-Y."/>
            <person name="Barron N."/>
            <person name="Manako K."/>
            <person name="Bowen J."/>
            <person name="Foster T."/>
            <person name="Erridge Z."/>
            <person name="Tiffin H."/>
            <person name="Waite C."/>
            <person name="Davies K."/>
            <person name="Grierson E."/>
            <person name="Laing W."/>
            <person name="Kirk R."/>
            <person name="Chen X."/>
            <person name="Wood M."/>
            <person name="Montefiori M."/>
            <person name="Brummell D."/>
            <person name="Schwinn K."/>
            <person name="Catanach A."/>
            <person name="Fullerton C."/>
            <person name="Li D."/>
            <person name="Meiyalaghan S."/>
            <person name="Nieuwenhuizen N."/>
            <person name="Read N."/>
            <person name="Prakash R."/>
            <person name="Hunter D."/>
            <person name="Zhang H."/>
            <person name="Mckenzie M."/>
            <person name="Knabel M."/>
            <person name="Harris A."/>
            <person name="Allan A."/>
            <person name="Chen A."/>
            <person name="Janssen B."/>
            <person name="Plunkett B."/>
            <person name="Dwamena C."/>
            <person name="Voogd C."/>
            <person name="Leif D."/>
            <person name="Lafferty D."/>
            <person name="Souleyre E."/>
            <person name="Varkonyi-Gasic E."/>
            <person name="Gambi F."/>
            <person name="Hanley J."/>
            <person name="Yao J.-L."/>
            <person name="Cheung J."/>
            <person name="David K."/>
            <person name="Warren B."/>
            <person name="Marsh K."/>
            <person name="Snowden K."/>
            <person name="Lin-Wang K."/>
            <person name="Brian L."/>
            <person name="Martinez-Sanchez M."/>
            <person name="Wang M."/>
            <person name="Ileperuma N."/>
            <person name="Macnee N."/>
            <person name="Campin R."/>
            <person name="Mcatee P."/>
            <person name="Drummond R."/>
            <person name="Espley R."/>
            <person name="Ireland H."/>
            <person name="Wu R."/>
            <person name="Atkinson R."/>
            <person name="Karunairetnam S."/>
            <person name="Bulley S."/>
            <person name="Chunkath S."/>
            <person name="Hanley Z."/>
            <person name="Storey R."/>
            <person name="Thrimawithana A."/>
            <person name="Thomson S."/>
            <person name="David C."/>
            <person name="Testolin R."/>
        </authorList>
    </citation>
    <scope>NUCLEOTIDE SEQUENCE [LARGE SCALE GENOMIC DNA]</scope>
    <source>
        <strain evidence="10">cv. Red5</strain>
        <tissue evidence="9">Young leaf</tissue>
    </source>
</reference>
<protein>
    <submittedName>
        <fullName evidence="9">Light-inducible protein</fullName>
    </submittedName>
</protein>
<dbReference type="OMA" id="ANSRGTH"/>
<evidence type="ECO:0000256" key="7">
    <source>
        <dbReference type="SAM" id="MobiDB-lite"/>
    </source>
</evidence>
<dbReference type="AlphaFoldDB" id="A0A2R6R939"/>
<evidence type="ECO:0000256" key="5">
    <source>
        <dbReference type="ARBA" id="ARBA00023163"/>
    </source>
</evidence>
<organism evidence="9 10">
    <name type="scientific">Actinidia chinensis var. chinensis</name>
    <name type="common">Chinese soft-hair kiwi</name>
    <dbReference type="NCBI Taxonomy" id="1590841"/>
    <lineage>
        <taxon>Eukaryota</taxon>
        <taxon>Viridiplantae</taxon>
        <taxon>Streptophyta</taxon>
        <taxon>Embryophyta</taxon>
        <taxon>Tracheophyta</taxon>
        <taxon>Spermatophyta</taxon>
        <taxon>Magnoliopsida</taxon>
        <taxon>eudicotyledons</taxon>
        <taxon>Gunneridae</taxon>
        <taxon>Pentapetalae</taxon>
        <taxon>asterids</taxon>
        <taxon>Ericales</taxon>
        <taxon>Actinidiaceae</taxon>
        <taxon>Actinidia</taxon>
    </lineage>
</organism>
<dbReference type="GO" id="GO:0003677">
    <property type="term" value="F:DNA binding"/>
    <property type="evidence" value="ECO:0007669"/>
    <property type="project" value="UniProtKB-KW"/>
</dbReference>